<feature type="region of interest" description="Disordered" evidence="1">
    <location>
        <begin position="706"/>
        <end position="738"/>
    </location>
</feature>
<feature type="compositionally biased region" description="Polar residues" evidence="1">
    <location>
        <begin position="391"/>
        <end position="413"/>
    </location>
</feature>
<dbReference type="AlphaFoldDB" id="A0A7R7ZIS4"/>
<feature type="compositionally biased region" description="Polar residues" evidence="1">
    <location>
        <begin position="643"/>
        <end position="653"/>
    </location>
</feature>
<evidence type="ECO:0000313" key="2">
    <source>
        <dbReference type="EMBL" id="BCR82789.1"/>
    </source>
</evidence>
<feature type="region of interest" description="Disordered" evidence="1">
    <location>
        <begin position="751"/>
        <end position="934"/>
    </location>
</feature>
<feature type="compositionally biased region" description="Low complexity" evidence="1">
    <location>
        <begin position="177"/>
        <end position="187"/>
    </location>
</feature>
<feature type="compositionally biased region" description="Basic and acidic residues" evidence="1">
    <location>
        <begin position="915"/>
        <end position="925"/>
    </location>
</feature>
<feature type="compositionally biased region" description="Polar residues" evidence="1">
    <location>
        <begin position="754"/>
        <end position="764"/>
    </location>
</feature>
<feature type="compositionally biased region" description="Polar residues" evidence="1">
    <location>
        <begin position="127"/>
        <end position="139"/>
    </location>
</feature>
<evidence type="ECO:0000313" key="3">
    <source>
        <dbReference type="Proteomes" id="UP000637239"/>
    </source>
</evidence>
<feature type="compositionally biased region" description="Basic and acidic residues" evidence="1">
    <location>
        <begin position="502"/>
        <end position="515"/>
    </location>
</feature>
<feature type="compositionally biased region" description="Polar residues" evidence="1">
    <location>
        <begin position="863"/>
        <end position="876"/>
    </location>
</feature>
<evidence type="ECO:0008006" key="4">
    <source>
        <dbReference type="Google" id="ProtNLM"/>
    </source>
</evidence>
<dbReference type="GeneID" id="66977148"/>
<dbReference type="EMBL" id="AP024416">
    <property type="protein sequence ID" value="BCR82789.1"/>
    <property type="molecule type" value="Genomic_DNA"/>
</dbReference>
<feature type="region of interest" description="Disordered" evidence="1">
    <location>
        <begin position="1"/>
        <end position="211"/>
    </location>
</feature>
<gene>
    <name evidence="2" type="ORF">ACHE_10191A</name>
</gene>
<feature type="compositionally biased region" description="Pro residues" evidence="1">
    <location>
        <begin position="725"/>
        <end position="734"/>
    </location>
</feature>
<reference evidence="2" key="1">
    <citation type="submission" date="2021-01" db="EMBL/GenBank/DDBJ databases">
        <authorList>
            <consortium name="Aspergillus chevalieri M1 genome sequencing consortium"/>
            <person name="Kazuki M."/>
            <person name="Futagami T."/>
        </authorList>
    </citation>
    <scope>NUCLEOTIDE SEQUENCE</scope>
    <source>
        <strain evidence="2">M1</strain>
    </source>
</reference>
<sequence>MDKKQRHGSFSVSSCLADPSPYPLHHTSRCRSESLKNLPNDTPESPRPASLVRVKGQELAMQTPPKKSGMLAANSTIYPTTRDGVDNRSEMVWANDQSPTKSPSKRTPGRPGTPGTPGTPRRAGTPEASSTLVNPSSALLQDLLKEQRACRGVRASTEEMDAQVPRTPDRPSARSRSQSQSQSQSQDDTSDKQKKFNSALSAGLRQPREMGVREMDQYVSKMNKQNFDLKLEIFHRAQQVSALEKRMERMEELEGEVKRIGALEDELQELRHAEEDNQRLRESNEQLRQELDKRDQAVTEAVDLICQLEAKVAELEAANPSRPSTAPSEGTDVATPKQPTFDNLERTTPKCVTKLDQHRDASPERPHLQSAPSFLRDENRTPALRGLYIPSGNQSQSAMSVITKSESLNSMNETAEPASPRLSALSECSDLIPEEVPVLEEEADQPENGSRGEESEAGSSDTFGRKFQVRSQERKREHINQWIRPMPGVYSNQNGSPRQKKRSNDSMDPRQRVRMDGLFGGSRLPPTPDTMSTAPRNNRSNGSIQAAKGRKQQLDRPRSFDELTSRRSSDNSARTGSMGTNMSDTSGRELQAIERHETPAIAPLNSISTKHRRHASCQESTTSWDGTDHHGENENKSKRHTVNLPSSSPQLTPQDWVEAANSTPEEKAGYHKPSKYYQNSASMGTRYPAKTSFDVRRHSMDSAIRRSTTEPTLDPHSLEFAPHPAVRPPAPAPEPARRRISFRPPFFSLFGNSRRLQQSATQDSRSSEEHAPAPVVPKARTSGLKSTPKLIEYRPTSSRAELGPPLPTYADPAQRALIHSSTESNVMNNGTRPITSNSKEHKRRSSLSIIGWMKGATGKKSEPSSPITPTQSNNAVRSRRSSLRMTPDISDSAKDMAANTSTHAFTGSPNPNPDEAGRRLRYIERRGRRGSLMR</sequence>
<feature type="compositionally biased region" description="Polar residues" evidence="1">
    <location>
        <begin position="570"/>
        <end position="584"/>
    </location>
</feature>
<name>A0A7R7ZIS4_ASPCH</name>
<accession>A0A7R7ZIS4</accession>
<feature type="region of interest" description="Disordered" evidence="1">
    <location>
        <begin position="316"/>
        <end position="584"/>
    </location>
</feature>
<feature type="compositionally biased region" description="Basic and acidic residues" evidence="1">
    <location>
        <begin position="626"/>
        <end position="636"/>
    </location>
</feature>
<organism evidence="2 3">
    <name type="scientific">Aspergillus chevalieri</name>
    <name type="common">Eurotium chevalieri</name>
    <dbReference type="NCBI Taxonomy" id="182096"/>
    <lineage>
        <taxon>Eukaryota</taxon>
        <taxon>Fungi</taxon>
        <taxon>Dikarya</taxon>
        <taxon>Ascomycota</taxon>
        <taxon>Pezizomycotina</taxon>
        <taxon>Eurotiomycetes</taxon>
        <taxon>Eurotiomycetidae</taxon>
        <taxon>Eurotiales</taxon>
        <taxon>Aspergillaceae</taxon>
        <taxon>Aspergillus</taxon>
        <taxon>Aspergillus subgen. Aspergillus</taxon>
    </lineage>
</organism>
<reference evidence="2" key="2">
    <citation type="submission" date="2021-02" db="EMBL/GenBank/DDBJ databases">
        <title>Aspergillus chevalieri M1 genome sequence.</title>
        <authorList>
            <person name="Kadooka C."/>
            <person name="Mori K."/>
            <person name="Futagami T."/>
        </authorList>
    </citation>
    <scope>NUCLEOTIDE SEQUENCE</scope>
    <source>
        <strain evidence="2">M1</strain>
    </source>
</reference>
<dbReference type="KEGG" id="ache:ACHE_10191A"/>
<proteinExistence type="predicted"/>
<feature type="compositionally biased region" description="Basic and acidic residues" evidence="1">
    <location>
        <begin position="343"/>
        <end position="367"/>
    </location>
</feature>
<feature type="compositionally biased region" description="Polar residues" evidence="1">
    <location>
        <begin position="819"/>
        <end position="837"/>
    </location>
</feature>
<feature type="compositionally biased region" description="Basic and acidic residues" evidence="1">
    <location>
        <begin position="552"/>
        <end position="569"/>
    </location>
</feature>
<dbReference type="RefSeq" id="XP_043131311.1">
    <property type="nucleotide sequence ID" value="XM_043276531.1"/>
</dbReference>
<dbReference type="Proteomes" id="UP000637239">
    <property type="component" value="Chromosome 1"/>
</dbReference>
<feature type="compositionally biased region" description="Polar residues" evidence="1">
    <location>
        <begin position="529"/>
        <end position="544"/>
    </location>
</feature>
<feature type="compositionally biased region" description="Low complexity" evidence="1">
    <location>
        <begin position="116"/>
        <end position="126"/>
    </location>
</feature>
<keyword evidence="3" id="KW-1185">Reference proteome</keyword>
<feature type="compositionally biased region" description="Polar residues" evidence="1">
    <location>
        <begin position="898"/>
        <end position="909"/>
    </location>
</feature>
<feature type="region of interest" description="Disordered" evidence="1">
    <location>
        <begin position="597"/>
        <end position="683"/>
    </location>
</feature>
<evidence type="ECO:0000256" key="1">
    <source>
        <dbReference type="SAM" id="MobiDB-lite"/>
    </source>
</evidence>
<protein>
    <recommendedName>
        <fullName evidence="4">Centrosomin N-terminal motif 1 domain-containing protein</fullName>
    </recommendedName>
</protein>
<feature type="region of interest" description="Disordered" evidence="1">
    <location>
        <begin position="269"/>
        <end position="292"/>
    </location>
</feature>